<feature type="domain" description="Sushi" evidence="11">
    <location>
        <begin position="254"/>
        <end position="312"/>
    </location>
</feature>
<dbReference type="PROSITE" id="PS00010">
    <property type="entry name" value="ASX_HYDROXYL"/>
    <property type="match status" value="1"/>
</dbReference>
<feature type="domain" description="Sushi" evidence="11">
    <location>
        <begin position="190"/>
        <end position="253"/>
    </location>
</feature>
<dbReference type="CDD" id="cd00037">
    <property type="entry name" value="CLECT"/>
    <property type="match status" value="1"/>
</dbReference>
<feature type="disulfide bond" evidence="5">
    <location>
        <begin position="1341"/>
        <end position="1350"/>
    </location>
</feature>
<dbReference type="SMART" id="SM00179">
    <property type="entry name" value="EGF_CA"/>
    <property type="match status" value="3"/>
</dbReference>
<dbReference type="InterPro" id="IPR016186">
    <property type="entry name" value="C-type_lectin-like/link_sf"/>
</dbReference>
<feature type="domain" description="EGF-like" evidence="8">
    <location>
        <begin position="465"/>
        <end position="500"/>
    </location>
</feature>
<feature type="disulfide bond" evidence="6">
    <location>
        <begin position="654"/>
        <end position="681"/>
    </location>
</feature>
<feature type="domain" description="Sushi" evidence="11">
    <location>
        <begin position="503"/>
        <end position="563"/>
    </location>
</feature>
<feature type="domain" description="Sushi" evidence="11">
    <location>
        <begin position="684"/>
        <end position="745"/>
    </location>
</feature>
<feature type="disulfide bond" evidence="6">
    <location>
        <begin position="1544"/>
        <end position="1587"/>
    </location>
</feature>
<feature type="disulfide bond" evidence="5">
    <location>
        <begin position="1285"/>
        <end position="1302"/>
    </location>
</feature>
<dbReference type="Gene3D" id="2.20.100.10">
    <property type="entry name" value="Thrombospondin type-1 (TSP1) repeat"/>
    <property type="match status" value="2"/>
</dbReference>
<dbReference type="PROSITE" id="PS50026">
    <property type="entry name" value="EGF_3"/>
    <property type="match status" value="3"/>
</dbReference>
<evidence type="ECO:0000259" key="8">
    <source>
        <dbReference type="PROSITE" id="PS50026"/>
    </source>
</evidence>
<dbReference type="PROSITE" id="PS00615">
    <property type="entry name" value="C_TYPE_LECTIN_1"/>
    <property type="match status" value="1"/>
</dbReference>
<feature type="domain" description="Sushi" evidence="11">
    <location>
        <begin position="746"/>
        <end position="804"/>
    </location>
</feature>
<dbReference type="PANTHER" id="PTHR45656">
    <property type="entry name" value="PROTEIN CBR-CLEC-78"/>
    <property type="match status" value="1"/>
</dbReference>
<dbReference type="Proteomes" id="UP001642483">
    <property type="component" value="Unassembled WGS sequence"/>
</dbReference>
<feature type="domain" description="Sushi" evidence="11">
    <location>
        <begin position="74"/>
        <end position="131"/>
    </location>
</feature>
<protein>
    <submittedName>
        <fullName evidence="12">Uncharacterized protein</fullName>
    </submittedName>
</protein>
<dbReference type="InterPro" id="IPR001304">
    <property type="entry name" value="C-type_lectin-like"/>
</dbReference>
<organism evidence="12 13">
    <name type="scientific">Clavelina lepadiformis</name>
    <name type="common">Light-bulb sea squirt</name>
    <name type="synonym">Ascidia lepadiformis</name>
    <dbReference type="NCBI Taxonomy" id="159417"/>
    <lineage>
        <taxon>Eukaryota</taxon>
        <taxon>Metazoa</taxon>
        <taxon>Chordata</taxon>
        <taxon>Tunicata</taxon>
        <taxon>Ascidiacea</taxon>
        <taxon>Aplousobranchia</taxon>
        <taxon>Clavelinidae</taxon>
        <taxon>Clavelina</taxon>
    </lineage>
</organism>
<evidence type="ECO:0000313" key="12">
    <source>
        <dbReference type="EMBL" id="CAK8674433.1"/>
    </source>
</evidence>
<feature type="domain" description="Sushi" evidence="11">
    <location>
        <begin position="564"/>
        <end position="623"/>
    </location>
</feature>
<feature type="domain" description="Sushi" evidence="11">
    <location>
        <begin position="1354"/>
        <end position="1417"/>
    </location>
</feature>
<dbReference type="PROSITE" id="PS01186">
    <property type="entry name" value="EGF_2"/>
    <property type="match status" value="1"/>
</dbReference>
<dbReference type="InterPro" id="IPR016187">
    <property type="entry name" value="CTDL_fold"/>
</dbReference>
<dbReference type="InterPro" id="IPR000742">
    <property type="entry name" value="EGF"/>
</dbReference>
<evidence type="ECO:0000256" key="5">
    <source>
        <dbReference type="PROSITE-ProRule" id="PRU00076"/>
    </source>
</evidence>
<feature type="disulfide bond" evidence="5">
    <location>
        <begin position="490"/>
        <end position="499"/>
    </location>
</feature>
<dbReference type="PANTHER" id="PTHR45656:SF4">
    <property type="entry name" value="PROTEIN CBR-CLEC-78"/>
    <property type="match status" value="1"/>
</dbReference>
<feature type="domain" description="EGF-like" evidence="8">
    <location>
        <begin position="1316"/>
        <end position="1351"/>
    </location>
</feature>
<feature type="domain" description="C-type lectin" evidence="9">
    <location>
        <begin position="821"/>
        <end position="932"/>
    </location>
</feature>
<gene>
    <name evidence="12" type="ORF">CVLEPA_LOCUS4132</name>
</gene>
<dbReference type="SUPFAM" id="SSF56436">
    <property type="entry name" value="C-type lectin-like"/>
    <property type="match status" value="2"/>
</dbReference>
<dbReference type="SMART" id="SM00032">
    <property type="entry name" value="CCP"/>
    <property type="match status" value="15"/>
</dbReference>
<feature type="domain" description="C-type lectin" evidence="9">
    <location>
        <begin position="1156"/>
        <end position="1274"/>
    </location>
</feature>
<evidence type="ECO:0000256" key="1">
    <source>
        <dbReference type="ARBA" id="ARBA00009738"/>
    </source>
</evidence>
<dbReference type="SMART" id="SM00137">
    <property type="entry name" value="MAM"/>
    <property type="match status" value="1"/>
</dbReference>
<dbReference type="SUPFAM" id="SSF82895">
    <property type="entry name" value="TSP-1 type 1 repeat"/>
    <property type="match status" value="2"/>
</dbReference>
<dbReference type="InterPro" id="IPR051277">
    <property type="entry name" value="SEZ6_CSMD_C4BPB_Regulators"/>
</dbReference>
<feature type="disulfide bond" evidence="6">
    <location>
        <begin position="1449"/>
        <end position="1476"/>
    </location>
</feature>
<dbReference type="PROSITE" id="PS00022">
    <property type="entry name" value="EGF_1"/>
    <property type="match status" value="3"/>
</dbReference>
<comment type="similarity">
    <text evidence="1">Belongs to the nephronectin family.</text>
</comment>
<feature type="disulfide bond" evidence="6">
    <location>
        <begin position="534"/>
        <end position="561"/>
    </location>
</feature>
<dbReference type="InterPro" id="IPR035976">
    <property type="entry name" value="Sushi/SCR/CCP_sf"/>
</dbReference>
<evidence type="ECO:0000256" key="6">
    <source>
        <dbReference type="PROSITE-ProRule" id="PRU00302"/>
    </source>
</evidence>
<evidence type="ECO:0000256" key="2">
    <source>
        <dbReference type="ARBA" id="ARBA00022729"/>
    </source>
</evidence>
<feature type="disulfide bond" evidence="6">
    <location>
        <begin position="505"/>
        <end position="548"/>
    </location>
</feature>
<feature type="disulfide bond" evidence="6">
    <location>
        <begin position="102"/>
        <end position="129"/>
    </location>
</feature>
<comment type="caution">
    <text evidence="5">Lacks conserved residue(s) required for the propagation of feature annotation.</text>
</comment>
<dbReference type="InterPro" id="IPR001881">
    <property type="entry name" value="EGF-like_Ca-bd_dom"/>
</dbReference>
<feature type="disulfide bond" evidence="5">
    <location>
        <begin position="1320"/>
        <end position="1330"/>
    </location>
</feature>
<feature type="disulfide bond" evidence="6">
    <location>
        <begin position="1668"/>
        <end position="1711"/>
    </location>
</feature>
<dbReference type="Pfam" id="PF00090">
    <property type="entry name" value="TSP_1"/>
    <property type="match status" value="2"/>
</dbReference>
<keyword evidence="5" id="KW-0245">EGF-like domain</keyword>
<dbReference type="Pfam" id="PF00629">
    <property type="entry name" value="MAM"/>
    <property type="match status" value="1"/>
</dbReference>
<feature type="disulfide bond" evidence="6">
    <location>
        <begin position="1481"/>
        <end position="1524"/>
    </location>
</feature>
<dbReference type="Gene3D" id="2.60.120.200">
    <property type="match status" value="1"/>
</dbReference>
<dbReference type="Pfam" id="PF00059">
    <property type="entry name" value="Lectin_C"/>
    <property type="match status" value="2"/>
</dbReference>
<feature type="chain" id="PRO_5045669456" evidence="7">
    <location>
        <begin position="27"/>
        <end position="1729"/>
    </location>
</feature>
<name>A0ABP0F8K2_CLALP</name>
<dbReference type="Gene3D" id="2.10.70.10">
    <property type="entry name" value="Complement Module, domain 1"/>
    <property type="match status" value="14"/>
</dbReference>
<dbReference type="Gene3D" id="2.10.25.10">
    <property type="entry name" value="Laminin"/>
    <property type="match status" value="2"/>
</dbReference>
<dbReference type="EMBL" id="CAWYQH010000013">
    <property type="protein sequence ID" value="CAK8674433.1"/>
    <property type="molecule type" value="Genomic_DNA"/>
</dbReference>
<keyword evidence="2 7" id="KW-0732">Signal</keyword>
<keyword evidence="4 5" id="KW-1015">Disulfide bond</keyword>
<feature type="domain" description="Sushi" evidence="11">
    <location>
        <begin position="1479"/>
        <end position="1539"/>
    </location>
</feature>
<dbReference type="SUPFAM" id="SSF57196">
    <property type="entry name" value="EGF/Laminin"/>
    <property type="match status" value="2"/>
</dbReference>
<feature type="disulfide bond" evidence="6">
    <location>
        <begin position="1420"/>
        <end position="1463"/>
    </location>
</feature>
<keyword evidence="3" id="KW-0677">Repeat</keyword>
<evidence type="ECO:0000259" key="11">
    <source>
        <dbReference type="PROSITE" id="PS50923"/>
    </source>
</evidence>
<feature type="disulfide bond" evidence="6">
    <location>
        <begin position="716"/>
        <end position="743"/>
    </location>
</feature>
<comment type="caution">
    <text evidence="12">The sequence shown here is derived from an EMBL/GenBank/DDBJ whole genome shotgun (WGS) entry which is preliminary data.</text>
</comment>
<dbReference type="InterPro" id="IPR036383">
    <property type="entry name" value="TSP1_rpt_sf"/>
</dbReference>
<feature type="disulfide bond" evidence="6">
    <location>
        <begin position="1573"/>
        <end position="1600"/>
    </location>
</feature>
<feature type="domain" description="Sushi" evidence="11">
    <location>
        <begin position="1418"/>
        <end position="1478"/>
    </location>
</feature>
<evidence type="ECO:0000256" key="4">
    <source>
        <dbReference type="ARBA" id="ARBA00023157"/>
    </source>
</evidence>
<dbReference type="PROSITE" id="PS50060">
    <property type="entry name" value="MAM_2"/>
    <property type="match status" value="1"/>
</dbReference>
<feature type="disulfide bond" evidence="5">
    <location>
        <begin position="1304"/>
        <end position="1313"/>
    </location>
</feature>
<feature type="disulfide bond" evidence="6">
    <location>
        <begin position="1510"/>
        <end position="1537"/>
    </location>
</feature>
<feature type="domain" description="Sushi" evidence="11">
    <location>
        <begin position="132"/>
        <end position="189"/>
    </location>
</feature>
<keyword evidence="6" id="KW-0768">Sushi</keyword>
<dbReference type="SUPFAM" id="SSF49899">
    <property type="entry name" value="Concanavalin A-like lectins/glucanases"/>
    <property type="match status" value="1"/>
</dbReference>
<reference evidence="12 13" key="1">
    <citation type="submission" date="2024-02" db="EMBL/GenBank/DDBJ databases">
        <authorList>
            <person name="Daric V."/>
            <person name="Darras S."/>
        </authorList>
    </citation>
    <scope>NUCLEOTIDE SEQUENCE [LARGE SCALE GENOMIC DNA]</scope>
</reference>
<feature type="disulfide bond" evidence="6">
    <location>
        <begin position="594"/>
        <end position="621"/>
    </location>
</feature>
<dbReference type="CDD" id="cd00033">
    <property type="entry name" value="CCP"/>
    <property type="match status" value="13"/>
</dbReference>
<dbReference type="PROSITE" id="PS50041">
    <property type="entry name" value="C_TYPE_LECTIN_2"/>
    <property type="match status" value="2"/>
</dbReference>
<dbReference type="InterPro" id="IPR000884">
    <property type="entry name" value="TSP1_rpt"/>
</dbReference>
<feature type="domain" description="Sushi" evidence="11">
    <location>
        <begin position="1666"/>
        <end position="1727"/>
    </location>
</feature>
<dbReference type="PROSITE" id="PS50923">
    <property type="entry name" value="SUSHI"/>
    <property type="match status" value="14"/>
</dbReference>
<evidence type="ECO:0000259" key="10">
    <source>
        <dbReference type="PROSITE" id="PS50060"/>
    </source>
</evidence>
<proteinExistence type="inferred from homology"/>
<accession>A0ABP0F8K2</accession>
<dbReference type="InterPro" id="IPR000436">
    <property type="entry name" value="Sushi_SCR_CCP_dom"/>
</dbReference>
<dbReference type="InterPro" id="IPR013320">
    <property type="entry name" value="ConA-like_dom_sf"/>
</dbReference>
<keyword evidence="13" id="KW-1185">Reference proteome</keyword>
<feature type="domain" description="Sushi" evidence="11">
    <location>
        <begin position="624"/>
        <end position="683"/>
    </location>
</feature>
<dbReference type="Pfam" id="PF00084">
    <property type="entry name" value="Sushi"/>
    <property type="match status" value="14"/>
</dbReference>
<feature type="domain" description="MAM" evidence="10">
    <location>
        <begin position="314"/>
        <end position="466"/>
    </location>
</feature>
<feature type="signal peptide" evidence="7">
    <location>
        <begin position="1"/>
        <end position="26"/>
    </location>
</feature>
<evidence type="ECO:0000256" key="7">
    <source>
        <dbReference type="SAM" id="SignalP"/>
    </source>
</evidence>
<feature type="domain" description="Sushi" evidence="11">
    <location>
        <begin position="1542"/>
        <end position="1602"/>
    </location>
</feature>
<dbReference type="PROSITE" id="PS50092">
    <property type="entry name" value="TSP1"/>
    <property type="match status" value="2"/>
</dbReference>
<dbReference type="SMART" id="SM00181">
    <property type="entry name" value="EGF"/>
    <property type="match status" value="3"/>
</dbReference>
<dbReference type="Pfam" id="PF00008">
    <property type="entry name" value="EGF"/>
    <property type="match status" value="1"/>
</dbReference>
<sequence>MLYRLSLVNYAAVALLILTTAKQASAQCPTRNVDALEEGRTCRKQCTDDASCRGALKTCNCDGVCGMTCFNLDAECETPANLRFGEIIGDQRTYNKSIYYRCREGYILHGNEKRTCRSDKKWTGSPPECRPGCTTPPRFGGSFPEETKGTYNLGETVTYSCLFGRTLSGNPEISCQRDGWSTPLFLCRRRQCKDPEDVAHATVRSSAPDKGFYEFGDRAFYECEIGYELSQRQNFVNCNTRGEWQGTFPSCNIIECQAPIAPEHGFIEDNGIAYEYGNEVTYSCGTEYKLEGNSNGRCNENGDWGEVPTCVVDKNCDFQDSRRPTCGYFNLAGRWTRTFSRNVPIGQRGYVARASFSSFDPNLEARLVSPDIPRTQPLCLKFYYFLDQISLDRDFVVEMVDSSGRRSEIWRPDLRDPKKRWLNTDIEFDRSDENLKIEFRAGKSSRSALAVDLDEITITENETCVDECRPRPCRNGGTCLNRIDAYKCYCLRGYEGDNCEIKIECVVPRAPSFGSVKPPRYSRVALDKTITYSCGRKYRLVGTSRATCEEDRTFTSPPPRCDEITCPRRTTPADATPSSFKSRWLVDDVLSYTCDVGYDLRGNPSSTCLVTGRWSNTLPYCRIRRCVHRDVPQHSTANPNKSQWVYGDRVTYTCDRGYELSGSAESRCTSSRRWSDPPPTCTIRSCEHPTPPRNVDKIRPANKMSWVYEDTITYGCSRGYRLNGVRTLSCTEDGTWSHPVPTCQQITCERSDPDFGESIPGKERYIFEEKITYSCNDGFDLEGAIRSICEASGSWNNDPPNCYLPDRNPCPPGYTEKFPFCFRRFNERQNFQDATETCHREGATLPIIRDNHVRDKFVEMLHDDRELWIGISDEGKEGVLKWQNGDLYLSEEGGLVINLATNIKSSDCLTTVGRFGDTEWARCHHTKEFICMKWHSQVKAFKLTSDHREEPRYNGIYLPVEGKLIENNVFYRLNTTSEDDTYVSVQETANGRIWRVGERSDGGNTWLSKRLTSNFPQRLGSEWKIGHFAEDAEAVEANLEEYDAWGKFGEWELCSEDCGDGTRRRSRECIGRVPGSYLCPGLARQTEECKTRDCPPDSGVWKSWGGWTPCSVTCGEGNRRRWRVCGRYGRTGGACQGSSSEVERCSTPCPATKTSYSDKEYLIFRIQKNFDDARDACQNLGGDLALVKTEMIQNALSPIIVNLGRTPFSYGYFIGMTDKIQERRWRWLDDTRLTYTNWNPREPNNSGNEDCGSMFRNGQWNDLACWRKTYYICERDMDPCSDTVCLNEGRCVADSNLKSYECQCPSYTRGDHCERIFNPCWNSSCQSGNCHSRDGYYYCVCPENSFGLHCDNVVQCPKPRIEDIIQVLGNNQQDEYDVETRLKFSCRDIEQTIEGYDEITCRRDGTWNKSPPNTCETLTCPSVTAPTNGRIAESANRVHVRSSTIRFECNGGYEVEGRESIICRNDYTWDGSVPTCRERKCPDVSNPQNGRFVLESGNRFARSSTLRLECDVGYEVDGNDLITCRDDYTWSHSRPSCRAEVTSCPALDKPAHGRWGRLRGNLYALSSKLNLRCDDGYQVEGNEIITCQDNFTWTQPLPFCKEKSCILRPQFLSEGVEINNNGQKEFLSGESLNVTCAGGLVLSMNGLLSCSKGRWTPQYWNYLCNSVCGRLQTDGSFTITPFTDSYEVGSEVTFECVDDTQSLNGNNPIRCGEDGQWVGTIPTTCQDPN</sequence>
<dbReference type="SUPFAM" id="SSF57535">
    <property type="entry name" value="Complement control module/SCR domain"/>
    <property type="match status" value="14"/>
</dbReference>
<feature type="domain" description="EGF-like" evidence="8">
    <location>
        <begin position="1276"/>
        <end position="1314"/>
    </location>
</feature>
<dbReference type="InterPro" id="IPR018378">
    <property type="entry name" value="C-type_lectin_CS"/>
</dbReference>
<dbReference type="Gene3D" id="3.10.100.10">
    <property type="entry name" value="Mannose-Binding Protein A, subunit A"/>
    <property type="match status" value="2"/>
</dbReference>
<dbReference type="SMART" id="SM00034">
    <property type="entry name" value="CLECT"/>
    <property type="match status" value="2"/>
</dbReference>
<feature type="disulfide bond" evidence="6">
    <location>
        <begin position="775"/>
        <end position="802"/>
    </location>
</feature>
<evidence type="ECO:0000256" key="3">
    <source>
        <dbReference type="ARBA" id="ARBA00022737"/>
    </source>
</evidence>
<evidence type="ECO:0000313" key="13">
    <source>
        <dbReference type="Proteomes" id="UP001642483"/>
    </source>
</evidence>
<dbReference type="SMART" id="SM00209">
    <property type="entry name" value="TSP1"/>
    <property type="match status" value="2"/>
</dbReference>
<dbReference type="CDD" id="cd00054">
    <property type="entry name" value="EGF_CA"/>
    <property type="match status" value="1"/>
</dbReference>
<evidence type="ECO:0000259" key="9">
    <source>
        <dbReference type="PROSITE" id="PS50041"/>
    </source>
</evidence>
<dbReference type="InterPro" id="IPR000152">
    <property type="entry name" value="EGF-type_Asp/Asn_hydroxyl_site"/>
</dbReference>
<dbReference type="InterPro" id="IPR000998">
    <property type="entry name" value="MAM_dom"/>
</dbReference>